<proteinExistence type="predicted"/>
<evidence type="ECO:0000256" key="1">
    <source>
        <dbReference type="SAM" id="SignalP"/>
    </source>
</evidence>
<evidence type="ECO:0000313" key="2">
    <source>
        <dbReference type="EMBL" id="KXN65448.1"/>
    </source>
</evidence>
<accession>A0A137NRT4</accession>
<sequence length="125" mass="14156">MKPYTLFLFAQALIADQLVTIVDEFDNIHDGASPNVCFQLPSDKIIKIDIKGDYKMHVFKEKNCGGSSAEIELSGNVRVNGNSKGWLTAVVPKQVIDEQPTHGHPLKKAESRRHKYRFRGNRNNY</sequence>
<keyword evidence="3" id="KW-1185">Reference proteome</keyword>
<organism evidence="2 3">
    <name type="scientific">Conidiobolus coronatus (strain ATCC 28846 / CBS 209.66 / NRRL 28638)</name>
    <name type="common">Delacroixia coronata</name>
    <dbReference type="NCBI Taxonomy" id="796925"/>
    <lineage>
        <taxon>Eukaryota</taxon>
        <taxon>Fungi</taxon>
        <taxon>Fungi incertae sedis</taxon>
        <taxon>Zoopagomycota</taxon>
        <taxon>Entomophthoromycotina</taxon>
        <taxon>Entomophthoromycetes</taxon>
        <taxon>Entomophthorales</taxon>
        <taxon>Ancylistaceae</taxon>
        <taxon>Conidiobolus</taxon>
    </lineage>
</organism>
<gene>
    <name evidence="2" type="ORF">CONCODRAFT_80768</name>
</gene>
<dbReference type="AlphaFoldDB" id="A0A137NRT4"/>
<name>A0A137NRT4_CONC2</name>
<keyword evidence="1" id="KW-0732">Signal</keyword>
<protein>
    <submittedName>
        <fullName evidence="2">Uncharacterized protein</fullName>
    </submittedName>
</protein>
<evidence type="ECO:0000313" key="3">
    <source>
        <dbReference type="Proteomes" id="UP000070444"/>
    </source>
</evidence>
<feature type="signal peptide" evidence="1">
    <location>
        <begin position="1"/>
        <end position="24"/>
    </location>
</feature>
<dbReference type="Proteomes" id="UP000070444">
    <property type="component" value="Unassembled WGS sequence"/>
</dbReference>
<feature type="chain" id="PRO_5007293942" evidence="1">
    <location>
        <begin position="25"/>
        <end position="125"/>
    </location>
</feature>
<dbReference type="EMBL" id="KQ964878">
    <property type="protein sequence ID" value="KXN65448.1"/>
    <property type="molecule type" value="Genomic_DNA"/>
</dbReference>
<reference evidence="2 3" key="1">
    <citation type="journal article" date="2015" name="Genome Biol. Evol.">
        <title>Phylogenomic analyses indicate that early fungi evolved digesting cell walls of algal ancestors of land plants.</title>
        <authorList>
            <person name="Chang Y."/>
            <person name="Wang S."/>
            <person name="Sekimoto S."/>
            <person name="Aerts A.L."/>
            <person name="Choi C."/>
            <person name="Clum A."/>
            <person name="LaButti K.M."/>
            <person name="Lindquist E.A."/>
            <person name="Yee Ngan C."/>
            <person name="Ohm R.A."/>
            <person name="Salamov A.A."/>
            <person name="Grigoriev I.V."/>
            <person name="Spatafora J.W."/>
            <person name="Berbee M.L."/>
        </authorList>
    </citation>
    <scope>NUCLEOTIDE SEQUENCE [LARGE SCALE GENOMIC DNA]</scope>
    <source>
        <strain evidence="2 3">NRRL 28638</strain>
    </source>
</reference>